<accession>A0A935IHS6</accession>
<dbReference type="InterPro" id="IPR002035">
    <property type="entry name" value="VWF_A"/>
</dbReference>
<dbReference type="Pfam" id="PF01882">
    <property type="entry name" value="DUF58"/>
    <property type="match status" value="1"/>
</dbReference>
<dbReference type="PANTHER" id="PTHR33608:SF6">
    <property type="entry name" value="BLL2464 PROTEIN"/>
    <property type="match status" value="1"/>
</dbReference>
<dbReference type="SUPFAM" id="SSF53300">
    <property type="entry name" value="vWA-like"/>
    <property type="match status" value="1"/>
</dbReference>
<organism evidence="3 5">
    <name type="scientific">Candidatus Phosphoribacter hodrii</name>
    <dbReference type="NCBI Taxonomy" id="2953743"/>
    <lineage>
        <taxon>Bacteria</taxon>
        <taxon>Bacillati</taxon>
        <taxon>Actinomycetota</taxon>
        <taxon>Actinomycetes</taxon>
        <taxon>Micrococcales</taxon>
        <taxon>Dermatophilaceae</taxon>
        <taxon>Candidatus Phosphoribacter</taxon>
    </lineage>
</organism>
<evidence type="ECO:0000313" key="4">
    <source>
        <dbReference type="Proteomes" id="UP000718281"/>
    </source>
</evidence>
<evidence type="ECO:0000259" key="1">
    <source>
        <dbReference type="SMART" id="SM00327"/>
    </source>
</evidence>
<dbReference type="InterPro" id="IPR036465">
    <property type="entry name" value="vWFA_dom_sf"/>
</dbReference>
<dbReference type="EMBL" id="JADIXZ010000008">
    <property type="protein sequence ID" value="MBK6302181.1"/>
    <property type="molecule type" value="Genomic_DNA"/>
</dbReference>
<proteinExistence type="predicted"/>
<reference evidence="4 5" key="1">
    <citation type="submission" date="2020-10" db="EMBL/GenBank/DDBJ databases">
        <title>Connecting structure to function with the recovery of over 1000 high-quality activated sludge metagenome-assembled genomes encoding full-length rRNA genes using long-read sequencing.</title>
        <authorList>
            <person name="Singleton C.M."/>
            <person name="Petriglieri F."/>
            <person name="Kristensen J.M."/>
            <person name="Kirkegaard R.H."/>
            <person name="Michaelsen T.Y."/>
            <person name="Andersen M.H."/>
            <person name="Karst S.M."/>
            <person name="Dueholm M.S."/>
            <person name="Nielsen P.H."/>
            <person name="Albertsen M."/>
        </authorList>
    </citation>
    <scope>NUCLEOTIDE SEQUENCE [LARGE SCALE GENOMIC DNA]</scope>
    <source>
        <strain evidence="2">AalE_18-Q3-R2-46_BAT3C.188</strain>
        <strain evidence="3">Ega_18-Q3-R5-49_MAXAC.001</strain>
    </source>
</reference>
<dbReference type="PANTHER" id="PTHR33608">
    <property type="entry name" value="BLL2464 PROTEIN"/>
    <property type="match status" value="1"/>
</dbReference>
<feature type="domain" description="VWFA" evidence="1">
    <location>
        <begin position="80"/>
        <end position="251"/>
    </location>
</feature>
<dbReference type="Proteomes" id="UP000726105">
    <property type="component" value="Unassembled WGS sequence"/>
</dbReference>
<dbReference type="Gene3D" id="3.40.50.410">
    <property type="entry name" value="von Willebrand factor, type A domain"/>
    <property type="match status" value="1"/>
</dbReference>
<gene>
    <name evidence="2" type="ORF">IPF40_14485</name>
    <name evidence="3" type="ORF">IPI13_03735</name>
</gene>
<comment type="caution">
    <text evidence="3">The sequence shown here is derived from an EMBL/GenBank/DDBJ whole genome shotgun (WGS) entry which is preliminary data.</text>
</comment>
<evidence type="ECO:0000313" key="2">
    <source>
        <dbReference type="EMBL" id="MBK6302181.1"/>
    </source>
</evidence>
<dbReference type="InterPro" id="IPR002881">
    <property type="entry name" value="DUF58"/>
</dbReference>
<protein>
    <submittedName>
        <fullName evidence="3">DUF58 domain-containing protein</fullName>
    </submittedName>
</protein>
<dbReference type="SMART" id="SM00327">
    <property type="entry name" value="VWA"/>
    <property type="match status" value="1"/>
</dbReference>
<name>A0A935IHS6_9MICO</name>
<sequence>MVPTTGVAAPERLLRRLEWTVVRRLDGRLQGDYRTIFRGTGVDFRDLREYEPGDDLRHIDWNVTARTDVPFVREYTEDRELTAWLLLDRSASMAFGPTDRPKHVVLLELATTLALVLARGGNRVGAVLYGDGVDRTVPPRQGRDQVLRIARELLADAPTAGHPTDLGGLLRAALGMARQRSLIVIVSDFVTTPGWERPLGLLARRHDVVAIQLVDPREHDLPEAGLIALTDPETGEHVLVDTGDVEFRSRLWELAQARQRQLEAVAAHAGIALHPVSTDEDLVGALLRMARLRSKWRR</sequence>
<dbReference type="Proteomes" id="UP000718281">
    <property type="component" value="Unassembled WGS sequence"/>
</dbReference>
<dbReference type="AlphaFoldDB" id="A0A935IHS6"/>
<dbReference type="EMBL" id="JADJIB010000001">
    <property type="protein sequence ID" value="MBK7272294.1"/>
    <property type="molecule type" value="Genomic_DNA"/>
</dbReference>
<evidence type="ECO:0000313" key="5">
    <source>
        <dbReference type="Proteomes" id="UP000726105"/>
    </source>
</evidence>
<evidence type="ECO:0000313" key="3">
    <source>
        <dbReference type="EMBL" id="MBK7272294.1"/>
    </source>
</evidence>